<proteinExistence type="predicted"/>
<dbReference type="AlphaFoldDB" id="A0A8J7QBJ8"/>
<evidence type="ECO:0000313" key="2">
    <source>
        <dbReference type="Proteomes" id="UP000664417"/>
    </source>
</evidence>
<dbReference type="RefSeq" id="WP_207857430.1">
    <property type="nucleotide sequence ID" value="NZ_JAFREP010000004.1"/>
</dbReference>
<accession>A0A8J7QBJ8</accession>
<sequence length="82" mass="9639">MKIRLRRLPPESLTPDQFMEQEARLTEKEIQANTAFTKMEMEASVAKSQMEMEARASETRQAAQKTLLRRPFHLFRLLPYGQ</sequence>
<organism evidence="1 2">
    <name type="scientific">Acanthopleuribacter pedis</name>
    <dbReference type="NCBI Taxonomy" id="442870"/>
    <lineage>
        <taxon>Bacteria</taxon>
        <taxon>Pseudomonadati</taxon>
        <taxon>Acidobacteriota</taxon>
        <taxon>Holophagae</taxon>
        <taxon>Acanthopleuribacterales</taxon>
        <taxon>Acanthopleuribacteraceae</taxon>
        <taxon>Acanthopleuribacter</taxon>
    </lineage>
</organism>
<name>A0A8J7QBJ8_9BACT</name>
<dbReference type="Proteomes" id="UP000664417">
    <property type="component" value="Unassembled WGS sequence"/>
</dbReference>
<gene>
    <name evidence="1" type="ORF">J3U88_05560</name>
</gene>
<dbReference type="EMBL" id="JAFREP010000004">
    <property type="protein sequence ID" value="MBO1317921.1"/>
    <property type="molecule type" value="Genomic_DNA"/>
</dbReference>
<reference evidence="1" key="1">
    <citation type="submission" date="2021-03" db="EMBL/GenBank/DDBJ databases">
        <authorList>
            <person name="Wang G."/>
        </authorList>
    </citation>
    <scope>NUCLEOTIDE SEQUENCE</scope>
    <source>
        <strain evidence="1">KCTC 12899</strain>
    </source>
</reference>
<evidence type="ECO:0000313" key="1">
    <source>
        <dbReference type="EMBL" id="MBO1317921.1"/>
    </source>
</evidence>
<protein>
    <submittedName>
        <fullName evidence="1">Uncharacterized protein</fullName>
    </submittedName>
</protein>
<comment type="caution">
    <text evidence="1">The sequence shown here is derived from an EMBL/GenBank/DDBJ whole genome shotgun (WGS) entry which is preliminary data.</text>
</comment>
<keyword evidence="2" id="KW-1185">Reference proteome</keyword>